<dbReference type="AlphaFoldDB" id="A0A1J1IQW5"/>
<name>A0A1J1IQW5_9DIPT</name>
<sequence length="67" mass="7903">MTTEILKIMSDNYLKSFLQGFHHITNNLQKIQNTHSNPKGLWLDITKEQKKSFKGKKETFELVNPRN</sequence>
<dbReference type="EMBL" id="CVRI01000055">
    <property type="protein sequence ID" value="CRL01486.1"/>
    <property type="molecule type" value="Genomic_DNA"/>
</dbReference>
<protein>
    <submittedName>
        <fullName evidence="1">CLUMA_CG014700, isoform A</fullName>
    </submittedName>
</protein>
<dbReference type="Proteomes" id="UP000183832">
    <property type="component" value="Unassembled WGS sequence"/>
</dbReference>
<proteinExistence type="predicted"/>
<evidence type="ECO:0000313" key="2">
    <source>
        <dbReference type="Proteomes" id="UP000183832"/>
    </source>
</evidence>
<organism evidence="1 2">
    <name type="scientific">Clunio marinus</name>
    <dbReference type="NCBI Taxonomy" id="568069"/>
    <lineage>
        <taxon>Eukaryota</taxon>
        <taxon>Metazoa</taxon>
        <taxon>Ecdysozoa</taxon>
        <taxon>Arthropoda</taxon>
        <taxon>Hexapoda</taxon>
        <taxon>Insecta</taxon>
        <taxon>Pterygota</taxon>
        <taxon>Neoptera</taxon>
        <taxon>Endopterygota</taxon>
        <taxon>Diptera</taxon>
        <taxon>Nematocera</taxon>
        <taxon>Chironomoidea</taxon>
        <taxon>Chironomidae</taxon>
        <taxon>Clunio</taxon>
    </lineage>
</organism>
<gene>
    <name evidence="1" type="ORF">CLUMA_CG014700</name>
</gene>
<accession>A0A1J1IQW5</accession>
<keyword evidence="2" id="KW-1185">Reference proteome</keyword>
<evidence type="ECO:0000313" key="1">
    <source>
        <dbReference type="EMBL" id="CRL01486.1"/>
    </source>
</evidence>
<reference evidence="1 2" key="1">
    <citation type="submission" date="2015-04" db="EMBL/GenBank/DDBJ databases">
        <authorList>
            <person name="Syromyatnikov M.Y."/>
            <person name="Popov V.N."/>
        </authorList>
    </citation>
    <scope>NUCLEOTIDE SEQUENCE [LARGE SCALE GENOMIC DNA]</scope>
</reference>